<organism evidence="2 3">
    <name type="scientific">Tissierella carlieri</name>
    <dbReference type="NCBI Taxonomy" id="689904"/>
    <lineage>
        <taxon>Bacteria</taxon>
        <taxon>Bacillati</taxon>
        <taxon>Bacillota</taxon>
        <taxon>Tissierellia</taxon>
        <taxon>Tissierellales</taxon>
        <taxon>Tissierellaceae</taxon>
        <taxon>Tissierella</taxon>
    </lineage>
</organism>
<gene>
    <name evidence="2" type="ORF">NE686_17695</name>
</gene>
<sequence length="59" mass="6654">MINYSDLYLSDNVEALEFCTKAGIIEGFNGKVNPKGELTRAEFMTILARLDSLIEEQIK</sequence>
<proteinExistence type="predicted"/>
<keyword evidence="3" id="KW-1185">Reference proteome</keyword>
<evidence type="ECO:0000313" key="2">
    <source>
        <dbReference type="EMBL" id="MCQ4924938.1"/>
    </source>
</evidence>
<dbReference type="Proteomes" id="UP001524478">
    <property type="component" value="Unassembled WGS sequence"/>
</dbReference>
<accession>A0ABT1SEM4</accession>
<evidence type="ECO:0000259" key="1">
    <source>
        <dbReference type="PROSITE" id="PS51272"/>
    </source>
</evidence>
<protein>
    <submittedName>
        <fullName evidence="2">S-layer homology domain-containing protein</fullName>
    </submittedName>
</protein>
<comment type="caution">
    <text evidence="2">The sequence shown here is derived from an EMBL/GenBank/DDBJ whole genome shotgun (WGS) entry which is preliminary data.</text>
</comment>
<evidence type="ECO:0000313" key="3">
    <source>
        <dbReference type="Proteomes" id="UP001524478"/>
    </source>
</evidence>
<name>A0ABT1SEM4_9FIRM</name>
<dbReference type="EMBL" id="JANGAC010000016">
    <property type="protein sequence ID" value="MCQ4924938.1"/>
    <property type="molecule type" value="Genomic_DNA"/>
</dbReference>
<feature type="domain" description="SLH" evidence="1">
    <location>
        <begin position="1"/>
        <end position="59"/>
    </location>
</feature>
<dbReference type="InterPro" id="IPR001119">
    <property type="entry name" value="SLH_dom"/>
</dbReference>
<dbReference type="Pfam" id="PF00395">
    <property type="entry name" value="SLH"/>
    <property type="match status" value="1"/>
</dbReference>
<reference evidence="2 3" key="1">
    <citation type="submission" date="2022-06" db="EMBL/GenBank/DDBJ databases">
        <title>Isolation of gut microbiota from human fecal samples.</title>
        <authorList>
            <person name="Pamer E.G."/>
            <person name="Barat B."/>
            <person name="Waligurski E."/>
            <person name="Medina S."/>
            <person name="Paddock L."/>
            <person name="Mostad J."/>
        </authorList>
    </citation>
    <scope>NUCLEOTIDE SEQUENCE [LARGE SCALE GENOMIC DNA]</scope>
    <source>
        <strain evidence="2 3">DFI.7.95</strain>
    </source>
</reference>
<dbReference type="PROSITE" id="PS51272">
    <property type="entry name" value="SLH"/>
    <property type="match status" value="1"/>
</dbReference>